<evidence type="ECO:0000259" key="3">
    <source>
        <dbReference type="PROSITE" id="PS51272"/>
    </source>
</evidence>
<dbReference type="SUPFAM" id="SSF50891">
    <property type="entry name" value="Cyclophilin-like"/>
    <property type="match status" value="1"/>
</dbReference>
<dbReference type="RefSeq" id="WP_090834820.1">
    <property type="nucleotide sequence ID" value="NZ_CP076607.1"/>
</dbReference>
<reference evidence="5 6" key="1">
    <citation type="submission" date="2016-10" db="EMBL/GenBank/DDBJ databases">
        <authorList>
            <person name="de Groot N.N."/>
        </authorList>
    </citation>
    <scope>NUCLEOTIDE SEQUENCE [LARGE SCALE GENOMIC DNA]</scope>
    <source>
        <strain evidence="5 6">CGMCC 1.10238</strain>
    </source>
</reference>
<evidence type="ECO:0000256" key="1">
    <source>
        <dbReference type="SAM" id="Coils"/>
    </source>
</evidence>
<reference evidence="4 7" key="2">
    <citation type="submission" date="2021-06" db="EMBL/GenBank/DDBJ databases">
        <title>Whole genome sequence of Paenibacillus sophorae DSM23020 for comparative genomics.</title>
        <authorList>
            <person name="Kim M.-J."/>
            <person name="Lee G."/>
            <person name="Shin J.-H."/>
        </authorList>
    </citation>
    <scope>NUCLEOTIDE SEQUENCE [LARGE SCALE GENOMIC DNA]</scope>
    <source>
        <strain evidence="4 7">DSM 23020</strain>
    </source>
</reference>
<dbReference type="Gene3D" id="2.40.100.20">
    <property type="match status" value="1"/>
</dbReference>
<keyword evidence="2" id="KW-0732">Signal</keyword>
<name>A0A1H8W284_9BACL</name>
<accession>A0A1H8W284</accession>
<feature type="chain" id="PRO_5011703534" evidence="2">
    <location>
        <begin position="31"/>
        <end position="339"/>
    </location>
</feature>
<dbReference type="GO" id="GO:0006508">
    <property type="term" value="P:proteolysis"/>
    <property type="evidence" value="ECO:0007669"/>
    <property type="project" value="InterPro"/>
</dbReference>
<dbReference type="InterPro" id="IPR001119">
    <property type="entry name" value="SLH_dom"/>
</dbReference>
<dbReference type="Proteomes" id="UP000683429">
    <property type="component" value="Chromosome"/>
</dbReference>
<evidence type="ECO:0000313" key="4">
    <source>
        <dbReference type="EMBL" id="QWU13758.1"/>
    </source>
</evidence>
<dbReference type="Pfam" id="PF18050">
    <property type="entry name" value="Cyclophil_like2"/>
    <property type="match status" value="1"/>
</dbReference>
<keyword evidence="7" id="KW-1185">Reference proteome</keyword>
<dbReference type="Proteomes" id="UP000198809">
    <property type="component" value="Unassembled WGS sequence"/>
</dbReference>
<dbReference type="PROSITE" id="PS51272">
    <property type="entry name" value="SLH"/>
    <property type="match status" value="1"/>
</dbReference>
<feature type="coiled-coil region" evidence="1">
    <location>
        <begin position="310"/>
        <end position="337"/>
    </location>
</feature>
<proteinExistence type="predicted"/>
<feature type="signal peptide" evidence="2">
    <location>
        <begin position="1"/>
        <end position="30"/>
    </location>
</feature>
<dbReference type="InterPro" id="IPR029000">
    <property type="entry name" value="Cyclophilin-like_dom_sf"/>
</dbReference>
<dbReference type="GO" id="GO:0008239">
    <property type="term" value="F:dipeptidyl-peptidase activity"/>
    <property type="evidence" value="ECO:0007669"/>
    <property type="project" value="InterPro"/>
</dbReference>
<dbReference type="InterPro" id="IPR015251">
    <property type="entry name" value="PepX_N_dom"/>
</dbReference>
<dbReference type="InterPro" id="IPR041183">
    <property type="entry name" value="Cyclophilin-like"/>
</dbReference>
<evidence type="ECO:0000313" key="7">
    <source>
        <dbReference type="Proteomes" id="UP000683429"/>
    </source>
</evidence>
<gene>
    <name evidence="4" type="ORF">KP014_17465</name>
    <name evidence="5" type="ORF">SAMN04487895_13111</name>
</gene>
<dbReference type="STRING" id="1333845.SAMN04487895_13111"/>
<dbReference type="EMBL" id="CP076607">
    <property type="protein sequence ID" value="QWU13758.1"/>
    <property type="molecule type" value="Genomic_DNA"/>
</dbReference>
<protein>
    <submittedName>
        <fullName evidence="5">Cyclophilin-like</fullName>
    </submittedName>
    <submittedName>
        <fullName evidence="4">S-layer homology domain-containing protein</fullName>
    </submittedName>
</protein>
<organism evidence="5 6">
    <name type="scientific">Paenibacillus sophorae</name>
    <dbReference type="NCBI Taxonomy" id="1333845"/>
    <lineage>
        <taxon>Bacteria</taxon>
        <taxon>Bacillati</taxon>
        <taxon>Bacillota</taxon>
        <taxon>Bacilli</taxon>
        <taxon>Bacillales</taxon>
        <taxon>Paenibacillaceae</taxon>
        <taxon>Paenibacillus</taxon>
    </lineage>
</organism>
<feature type="domain" description="SLH" evidence="3">
    <location>
        <begin position="81"/>
        <end position="144"/>
    </location>
</feature>
<sequence length="339" mass="37475">MSTRTKSKFITLLLALLMFIIGFGHQTVFAADSTQQADTLKNLGLFRGTDAGYELDKPVTRGQAAVMLVRLLGVENEALNGNYSHPFTDVPKWADKYVAYMYDNGLTKGMSNKLFDPNGICSHQMYSTFMLRALAYEDGVDFTFASAMQEAQEIGLFDTATSSFLRGDMVAVSYSALATRLKNSDLTLLDKLVADGAVDARVADSVQRLFATSHSDNARIKLILDNEEFIVDMYDNPTSRDFLTMLPITLSFEDFVGKEKISYLSRKLDTEPAPSNSGPSVGEFAYYAPWGNLAIFYNESASTGNGLIVLGKINSGMQELEEKLADISDNFKMTIERID</sequence>
<dbReference type="Pfam" id="PF09168">
    <property type="entry name" value="PepX_N"/>
    <property type="match status" value="1"/>
</dbReference>
<dbReference type="EMBL" id="FODH01000031">
    <property type="protein sequence ID" value="SEP21720.1"/>
    <property type="molecule type" value="Genomic_DNA"/>
</dbReference>
<dbReference type="SUPFAM" id="SSF81761">
    <property type="entry name" value="X-Prolyl dipeptidyl aminopeptidase PepX, N-terminal domain"/>
    <property type="match status" value="1"/>
</dbReference>
<evidence type="ECO:0000313" key="6">
    <source>
        <dbReference type="Proteomes" id="UP000198809"/>
    </source>
</evidence>
<evidence type="ECO:0000313" key="5">
    <source>
        <dbReference type="EMBL" id="SEP21720.1"/>
    </source>
</evidence>
<dbReference type="AlphaFoldDB" id="A0A1H8W284"/>
<dbReference type="InterPro" id="IPR036313">
    <property type="entry name" value="PepX_N_dom_sf"/>
</dbReference>
<keyword evidence="1" id="KW-0175">Coiled coil</keyword>
<dbReference type="Pfam" id="PF00395">
    <property type="entry name" value="SLH"/>
    <property type="match status" value="1"/>
</dbReference>
<evidence type="ECO:0000256" key="2">
    <source>
        <dbReference type="SAM" id="SignalP"/>
    </source>
</evidence>
<dbReference type="OrthoDB" id="9806505at2"/>